<evidence type="ECO:0000313" key="3">
    <source>
        <dbReference type="Proteomes" id="UP000019374"/>
    </source>
</evidence>
<dbReference type="Gene3D" id="3.40.50.720">
    <property type="entry name" value="NAD(P)-binding Rossmann-like Domain"/>
    <property type="match status" value="1"/>
</dbReference>
<gene>
    <name evidence="2" type="ORF">OCS_06009</name>
</gene>
<dbReference type="InterPro" id="IPR035985">
    <property type="entry name" value="Ubiquitin-activating_enz"/>
</dbReference>
<dbReference type="Pfam" id="PF00899">
    <property type="entry name" value="ThiF"/>
    <property type="match status" value="1"/>
</dbReference>
<dbReference type="InterPro" id="IPR045886">
    <property type="entry name" value="ThiF/MoeB/HesA"/>
</dbReference>
<protein>
    <submittedName>
        <fullName evidence="2">Molybdenum cofactor biosynthesis, MoeB</fullName>
    </submittedName>
</protein>
<dbReference type="PANTHER" id="PTHR10953:SF102">
    <property type="entry name" value="ADENYLYLTRANSFERASE AND SULFURTRANSFERASE MOCS3"/>
    <property type="match status" value="1"/>
</dbReference>
<feature type="domain" description="THIF-type NAD/FAD binding fold" evidence="1">
    <location>
        <begin position="97"/>
        <end position="169"/>
    </location>
</feature>
<dbReference type="PANTHER" id="PTHR10953">
    <property type="entry name" value="UBIQUITIN-ACTIVATING ENZYME E1"/>
    <property type="match status" value="1"/>
</dbReference>
<organism evidence="2 3">
    <name type="scientific">Ophiocordyceps sinensis (strain Co18 / CGMCC 3.14243)</name>
    <name type="common">Yarsagumba caterpillar fungus</name>
    <name type="synonym">Hirsutella sinensis</name>
    <dbReference type="NCBI Taxonomy" id="911162"/>
    <lineage>
        <taxon>Eukaryota</taxon>
        <taxon>Fungi</taxon>
        <taxon>Dikarya</taxon>
        <taxon>Ascomycota</taxon>
        <taxon>Pezizomycotina</taxon>
        <taxon>Sordariomycetes</taxon>
        <taxon>Hypocreomycetidae</taxon>
        <taxon>Hypocreales</taxon>
        <taxon>Ophiocordycipitaceae</taxon>
        <taxon>Ophiocordyceps</taxon>
    </lineage>
</organism>
<dbReference type="AlphaFoldDB" id="T5A788"/>
<dbReference type="HOGENOM" id="CLU_127186_0_0_1"/>
<evidence type="ECO:0000259" key="1">
    <source>
        <dbReference type="Pfam" id="PF00899"/>
    </source>
</evidence>
<reference evidence="2 3" key="1">
    <citation type="journal article" date="2013" name="Chin. Sci. Bull.">
        <title>Genome survey uncovers the secrets of sex and lifestyle in caterpillar fungus.</title>
        <authorList>
            <person name="Hu X."/>
            <person name="Zhang Y."/>
            <person name="Xiao G."/>
            <person name="Zheng P."/>
            <person name="Xia Y."/>
            <person name="Zhang X."/>
            <person name="St Leger R.J."/>
            <person name="Liu X."/>
            <person name="Wang C."/>
        </authorList>
    </citation>
    <scope>NUCLEOTIDE SEQUENCE [LARGE SCALE GENOMIC DNA]</scope>
    <source>
        <strain evidence="3">Co18 / CGMCC 3.14243</strain>
        <tissue evidence="2">Fruit-body</tissue>
    </source>
</reference>
<dbReference type="InterPro" id="IPR000594">
    <property type="entry name" value="ThiF_NAD_FAD-bd"/>
</dbReference>
<dbReference type="EMBL" id="KE655050">
    <property type="protein sequence ID" value="EQK98275.1"/>
    <property type="molecule type" value="Genomic_DNA"/>
</dbReference>
<accession>T5A788</accession>
<dbReference type="GO" id="GO:0016779">
    <property type="term" value="F:nucleotidyltransferase activity"/>
    <property type="evidence" value="ECO:0007669"/>
    <property type="project" value="TreeGrafter"/>
</dbReference>
<dbReference type="Proteomes" id="UP000019374">
    <property type="component" value="Unassembled WGS sequence"/>
</dbReference>
<evidence type="ECO:0000313" key="2">
    <source>
        <dbReference type="EMBL" id="EQK98275.1"/>
    </source>
</evidence>
<dbReference type="GO" id="GO:0032447">
    <property type="term" value="P:protein urmylation"/>
    <property type="evidence" value="ECO:0007669"/>
    <property type="project" value="TreeGrafter"/>
</dbReference>
<dbReference type="GO" id="GO:0005737">
    <property type="term" value="C:cytoplasm"/>
    <property type="evidence" value="ECO:0007669"/>
    <property type="project" value="TreeGrafter"/>
</dbReference>
<name>T5A788_OPHSC</name>
<sequence>METPESLRTEIANHQATLDSLKARLVVAEALEREARLQASASAESTPRPLASHEYERYGRQMIVPCFGLEGEFCSARSRPAFAGRGQGHQADDGSSQTAQLRLKQSRVLVVGAGGLGCPAAAYLAGAGVGTLGLVDGDTVEASNLHRQIAHATDRVGVAKVLSAVRYLQG</sequence>
<dbReference type="GO" id="GO:0004792">
    <property type="term" value="F:thiosulfate-cyanide sulfurtransferase activity"/>
    <property type="evidence" value="ECO:0007669"/>
    <property type="project" value="TreeGrafter"/>
</dbReference>
<dbReference type="SUPFAM" id="SSF69572">
    <property type="entry name" value="Activating enzymes of the ubiquitin-like proteins"/>
    <property type="match status" value="1"/>
</dbReference>
<dbReference type="GO" id="GO:0042292">
    <property type="term" value="F:URM1 activating enzyme activity"/>
    <property type="evidence" value="ECO:0007669"/>
    <property type="project" value="TreeGrafter"/>
</dbReference>
<dbReference type="eggNOG" id="KOG2017">
    <property type="taxonomic scope" value="Eukaryota"/>
</dbReference>
<dbReference type="GO" id="GO:0002143">
    <property type="term" value="P:tRNA wobble position uridine thiolation"/>
    <property type="evidence" value="ECO:0007669"/>
    <property type="project" value="TreeGrafter"/>
</dbReference>
<proteinExistence type="predicted"/>